<feature type="transmembrane region" description="Helical" evidence="6">
    <location>
        <begin position="160"/>
        <end position="184"/>
    </location>
</feature>
<sequence length="186" mass="21542">MEDKIPERCGAFSRPCQPVTIVSHFCPSFCRFSVSTTPVSHSFSPDTESPVAWDCLQVHFSPPPGLETIFSPSACEAYTRLFQVLLTLRRTEQDLHQYWARETTGKRTNRRVDPSVLKTTDDEEELVEDVDQRLLVVNQMAFIVDHLNCYLQVRSKMYHLVLFAVALRTVHLYILLNHLTFYIFDD</sequence>
<evidence type="ECO:0000256" key="5">
    <source>
        <dbReference type="ARBA" id="ARBA00023212"/>
    </source>
</evidence>
<keyword evidence="3" id="KW-0963">Cytoplasm</keyword>
<keyword evidence="4" id="KW-0493">Microtubule</keyword>
<reference evidence="8 9" key="1">
    <citation type="submission" date="2018-11" db="EMBL/GenBank/DDBJ databases">
        <authorList>
            <consortium name="Pathogen Informatics"/>
        </authorList>
    </citation>
    <scope>NUCLEOTIDE SEQUENCE [LARGE SCALE GENOMIC DNA]</scope>
</reference>
<organism evidence="8 9">
    <name type="scientific">Dibothriocephalus latus</name>
    <name type="common">Fish tapeworm</name>
    <name type="synonym">Diphyllobothrium latum</name>
    <dbReference type="NCBI Taxonomy" id="60516"/>
    <lineage>
        <taxon>Eukaryota</taxon>
        <taxon>Metazoa</taxon>
        <taxon>Spiralia</taxon>
        <taxon>Lophotrochozoa</taxon>
        <taxon>Platyhelminthes</taxon>
        <taxon>Cestoda</taxon>
        <taxon>Eucestoda</taxon>
        <taxon>Diphyllobothriidea</taxon>
        <taxon>Diphyllobothriidae</taxon>
        <taxon>Dibothriocephalus</taxon>
    </lineage>
</organism>
<dbReference type="Pfam" id="PF04130">
    <property type="entry name" value="GCP_C_terminal"/>
    <property type="match status" value="1"/>
</dbReference>
<dbReference type="GO" id="GO:0043015">
    <property type="term" value="F:gamma-tubulin binding"/>
    <property type="evidence" value="ECO:0007669"/>
    <property type="project" value="InterPro"/>
</dbReference>
<dbReference type="InterPro" id="IPR040457">
    <property type="entry name" value="GCP_C"/>
</dbReference>
<dbReference type="Proteomes" id="UP000281553">
    <property type="component" value="Unassembled WGS sequence"/>
</dbReference>
<keyword evidence="6" id="KW-1133">Transmembrane helix</keyword>
<keyword evidence="9" id="KW-1185">Reference proteome</keyword>
<evidence type="ECO:0000256" key="6">
    <source>
        <dbReference type="SAM" id="Phobius"/>
    </source>
</evidence>
<feature type="domain" description="Gamma tubulin complex component C-terminal" evidence="7">
    <location>
        <begin position="44"/>
        <end position="153"/>
    </location>
</feature>
<evidence type="ECO:0000256" key="3">
    <source>
        <dbReference type="ARBA" id="ARBA00022490"/>
    </source>
</evidence>
<dbReference type="Gene3D" id="1.20.120.1900">
    <property type="entry name" value="Gamma-tubulin complex, C-terminal domain"/>
    <property type="match status" value="1"/>
</dbReference>
<dbReference type="InterPro" id="IPR042241">
    <property type="entry name" value="GCP_C_sf"/>
</dbReference>
<keyword evidence="6" id="KW-0472">Membrane</keyword>
<dbReference type="GO" id="GO:0005874">
    <property type="term" value="C:microtubule"/>
    <property type="evidence" value="ECO:0007669"/>
    <property type="project" value="UniProtKB-KW"/>
</dbReference>
<accession>A0A3P7N5M2</accession>
<dbReference type="EMBL" id="UYRU01081587">
    <property type="protein sequence ID" value="VDN31983.1"/>
    <property type="molecule type" value="Genomic_DNA"/>
</dbReference>
<proteinExistence type="inferred from homology"/>
<dbReference type="AlphaFoldDB" id="A0A3P7N5M2"/>
<evidence type="ECO:0000259" key="7">
    <source>
        <dbReference type="Pfam" id="PF04130"/>
    </source>
</evidence>
<comment type="similarity">
    <text evidence="2">Belongs to the TUBGCP family.</text>
</comment>
<keyword evidence="6" id="KW-0812">Transmembrane</keyword>
<evidence type="ECO:0000256" key="4">
    <source>
        <dbReference type="ARBA" id="ARBA00022701"/>
    </source>
</evidence>
<evidence type="ECO:0000256" key="1">
    <source>
        <dbReference type="ARBA" id="ARBA00004245"/>
    </source>
</evidence>
<gene>
    <name evidence="8" type="ORF">DILT_LOCUS15878</name>
</gene>
<name>A0A3P7N5M2_DIBLA</name>
<protein>
    <recommendedName>
        <fullName evidence="7">Gamma tubulin complex component C-terminal domain-containing protein</fullName>
    </recommendedName>
</protein>
<comment type="subcellular location">
    <subcellularLocation>
        <location evidence="1">Cytoplasm</location>
        <location evidence="1">Cytoskeleton</location>
    </subcellularLocation>
</comment>
<evidence type="ECO:0000313" key="9">
    <source>
        <dbReference type="Proteomes" id="UP000281553"/>
    </source>
</evidence>
<keyword evidence="5" id="KW-0206">Cytoskeleton</keyword>
<evidence type="ECO:0000256" key="2">
    <source>
        <dbReference type="ARBA" id="ARBA00010337"/>
    </source>
</evidence>
<dbReference type="OrthoDB" id="78652at2759"/>
<evidence type="ECO:0000313" key="8">
    <source>
        <dbReference type="EMBL" id="VDN31983.1"/>
    </source>
</evidence>